<evidence type="ECO:0000313" key="1">
    <source>
        <dbReference type="EMBL" id="KUG07431.1"/>
    </source>
</evidence>
<name>A0A9X0HKE8_SOLP1</name>
<accession>A0A9X0HKE8</accession>
<comment type="caution">
    <text evidence="1">The sequence shown here is derived from an EMBL/GenBank/DDBJ whole genome shotgun (WGS) entry which is preliminary data.</text>
</comment>
<dbReference type="Proteomes" id="UP000054223">
    <property type="component" value="Unassembled WGS sequence"/>
</dbReference>
<keyword evidence="2" id="KW-1185">Reference proteome</keyword>
<protein>
    <submittedName>
        <fullName evidence="1">Uncharacterized protein</fullName>
    </submittedName>
</protein>
<dbReference type="EMBL" id="LNAL01000007">
    <property type="protein sequence ID" value="KUG07431.1"/>
    <property type="molecule type" value="Genomic_DNA"/>
</dbReference>
<organism evidence="1 2">
    <name type="scientific">Solirubrum puertoriconensis</name>
    <dbReference type="NCBI Taxonomy" id="1751427"/>
    <lineage>
        <taxon>Bacteria</taxon>
        <taxon>Pseudomonadati</taxon>
        <taxon>Bacteroidota</taxon>
        <taxon>Cytophagia</taxon>
        <taxon>Cytophagales</taxon>
    </lineage>
</organism>
<reference evidence="1 2" key="1">
    <citation type="submission" date="2015-11" db="EMBL/GenBank/DDBJ databases">
        <title>Solirubrum puertoriconensis gen. nov. an environmental bacteria isolated in Puerto Rico.</title>
        <authorList>
            <person name="Cuebas-Irizarry M.F."/>
            <person name="Montalvo-Rodriguez R."/>
        </authorList>
    </citation>
    <scope>NUCLEOTIDE SEQUENCE [LARGE SCALE GENOMIC DNA]</scope>
    <source>
        <strain evidence="1 2">MC1A</strain>
    </source>
</reference>
<dbReference type="RefSeq" id="WP_059071056.1">
    <property type="nucleotide sequence ID" value="NZ_LNAL01000007.1"/>
</dbReference>
<gene>
    <name evidence="1" type="ORF">ASU33_13845</name>
</gene>
<dbReference type="OrthoDB" id="879730at2"/>
<proteinExistence type="predicted"/>
<sequence length="272" mass="31087">MQKIPVTLNTDTRYLPTCWEEVTFDQFLNIARLDAEEGLSGTDKATRIVSILTGYPVELLEEAGFGVVIPLFSHLEFLKTAPELIPTDSVTILGTEYYARPIETMGELAAFDKITTAFPDDVNAQMPYLMALLLRKKRKTAEKQDNIGWFGRLLGRKTEVTQAEDVYEQAENSMDWIESRAKLFRQHLNPCQVKALEGFFLDKSEAFKLVTQHYSKLTRIQPLLNGLSDSISAQRTAGWRPSTIWNRMFSNILRCYLRLLQMSLRYSSTGKK</sequence>
<evidence type="ECO:0000313" key="2">
    <source>
        <dbReference type="Proteomes" id="UP000054223"/>
    </source>
</evidence>
<dbReference type="AlphaFoldDB" id="A0A9X0HKE8"/>